<dbReference type="InterPro" id="IPR023395">
    <property type="entry name" value="MCP_dom_sf"/>
</dbReference>
<evidence type="ECO:0000256" key="4">
    <source>
        <dbReference type="ARBA" id="ARBA00022692"/>
    </source>
</evidence>
<feature type="repeat" description="Solcar" evidence="8">
    <location>
        <begin position="96"/>
        <end position="197"/>
    </location>
</feature>
<evidence type="ECO:0000313" key="10">
    <source>
        <dbReference type="EMBL" id="CAK9069578.1"/>
    </source>
</evidence>
<evidence type="ECO:0000256" key="9">
    <source>
        <dbReference type="RuleBase" id="RU000488"/>
    </source>
</evidence>
<comment type="subcellular location">
    <subcellularLocation>
        <location evidence="1">Membrane</location>
        <topology evidence="1">Multi-pass membrane protein</topology>
    </subcellularLocation>
</comment>
<proteinExistence type="inferred from homology"/>
<dbReference type="InterPro" id="IPR050391">
    <property type="entry name" value="Mito_Metabolite_Transporter"/>
</dbReference>
<dbReference type="Gene3D" id="1.50.40.10">
    <property type="entry name" value="Mitochondrial carrier domain"/>
    <property type="match status" value="1"/>
</dbReference>
<keyword evidence="3 9" id="KW-0813">Transport</keyword>
<keyword evidence="11" id="KW-1185">Reference proteome</keyword>
<dbReference type="Pfam" id="PF00153">
    <property type="entry name" value="Mito_carr"/>
    <property type="match status" value="3"/>
</dbReference>
<evidence type="ECO:0000256" key="5">
    <source>
        <dbReference type="ARBA" id="ARBA00022737"/>
    </source>
</evidence>
<dbReference type="Proteomes" id="UP001642464">
    <property type="component" value="Unassembled WGS sequence"/>
</dbReference>
<dbReference type="PROSITE" id="PS50920">
    <property type="entry name" value="SOLCAR"/>
    <property type="match status" value="3"/>
</dbReference>
<feature type="repeat" description="Solcar" evidence="8">
    <location>
        <begin position="206"/>
        <end position="290"/>
    </location>
</feature>
<dbReference type="InterPro" id="IPR018108">
    <property type="entry name" value="MCP_transmembrane"/>
</dbReference>
<keyword evidence="7 8" id="KW-0472">Membrane</keyword>
<reference evidence="10 11" key="1">
    <citation type="submission" date="2024-02" db="EMBL/GenBank/DDBJ databases">
        <authorList>
            <person name="Chen Y."/>
            <person name="Shah S."/>
            <person name="Dougan E. K."/>
            <person name="Thang M."/>
            <person name="Chan C."/>
        </authorList>
    </citation>
    <scope>NUCLEOTIDE SEQUENCE [LARGE SCALE GENOMIC DNA]</scope>
</reference>
<dbReference type="PANTHER" id="PTHR45618">
    <property type="entry name" value="MITOCHONDRIAL DICARBOXYLATE CARRIER-RELATED"/>
    <property type="match status" value="1"/>
</dbReference>
<name>A0ABP0P1Q6_9DINO</name>
<dbReference type="SUPFAM" id="SSF103506">
    <property type="entry name" value="Mitochondrial carrier"/>
    <property type="match status" value="1"/>
</dbReference>
<evidence type="ECO:0000256" key="1">
    <source>
        <dbReference type="ARBA" id="ARBA00004141"/>
    </source>
</evidence>
<gene>
    <name evidence="10" type="ORF">SCF082_LOCUS34806</name>
</gene>
<accession>A0ABP0P1Q6</accession>
<evidence type="ECO:0000256" key="2">
    <source>
        <dbReference type="ARBA" id="ARBA00006375"/>
    </source>
</evidence>
<protein>
    <submittedName>
        <fullName evidence="10">Mitochondrial uncoupling protein 2 (UCP 2) (Solute carrier family 25 member 8)</fullName>
    </submittedName>
</protein>
<comment type="similarity">
    <text evidence="2 9">Belongs to the mitochondrial carrier (TC 2.A.29) family.</text>
</comment>
<comment type="caution">
    <text evidence="10">The sequence shown here is derived from an EMBL/GenBank/DDBJ whole genome shotgun (WGS) entry which is preliminary data.</text>
</comment>
<evidence type="ECO:0000256" key="6">
    <source>
        <dbReference type="ARBA" id="ARBA00022989"/>
    </source>
</evidence>
<keyword evidence="5" id="KW-0677">Repeat</keyword>
<organism evidence="10 11">
    <name type="scientific">Durusdinium trenchii</name>
    <dbReference type="NCBI Taxonomy" id="1381693"/>
    <lineage>
        <taxon>Eukaryota</taxon>
        <taxon>Sar</taxon>
        <taxon>Alveolata</taxon>
        <taxon>Dinophyceae</taxon>
        <taxon>Suessiales</taxon>
        <taxon>Symbiodiniaceae</taxon>
        <taxon>Durusdinium</taxon>
    </lineage>
</organism>
<feature type="repeat" description="Solcar" evidence="8">
    <location>
        <begin position="1"/>
        <end position="83"/>
    </location>
</feature>
<sequence length="441" mass="46245">MVAATAVPLALNWTDVIKTRMQGVPVQGCTAAPYNGGFSGTARRILAEEGVLALWSTGMLASLGRECTVVGTRIGAYPAVRDGMSFLAQGKAGGDAGLGSKFSAGVVLGALSGLLASPFDLVRIRVQAEAGLADAAGTLTTGLRSGQPQRIWSSVSGFRLVLQDGLWSLFRGSGVNVVRSICMTVGTVPVYEHTKHLAKSHQWAEDGPQLHLAAGLVAGVVGTSVTAPADVIRTRVMQEGKGGTSMFGAAVGLWRDAGPVGFFRGWLPAYMRVGPLFLLMPALVEQVRRRLFGSAWTRNERTVAVHQFRPLPRLRKLVLAENSFATAARSLQSLERCGASTGGAGSPREPAGRRSTRLRWGDSSIAEVSSHPAFGRCLFGGRSSRGAAGEFGLATLGELKPSAGATGGLQPPSLGQLVVERAQRSTAQVAIDGSQWQLCEQ</sequence>
<evidence type="ECO:0000256" key="8">
    <source>
        <dbReference type="PROSITE-ProRule" id="PRU00282"/>
    </source>
</evidence>
<keyword evidence="4 8" id="KW-0812">Transmembrane</keyword>
<evidence type="ECO:0000256" key="3">
    <source>
        <dbReference type="ARBA" id="ARBA00022448"/>
    </source>
</evidence>
<dbReference type="EMBL" id="CAXAMM010032335">
    <property type="protein sequence ID" value="CAK9069578.1"/>
    <property type="molecule type" value="Genomic_DNA"/>
</dbReference>
<keyword evidence="6" id="KW-1133">Transmembrane helix</keyword>
<evidence type="ECO:0000313" key="11">
    <source>
        <dbReference type="Proteomes" id="UP001642464"/>
    </source>
</evidence>
<evidence type="ECO:0000256" key="7">
    <source>
        <dbReference type="ARBA" id="ARBA00023136"/>
    </source>
</evidence>